<evidence type="ECO:0000313" key="3">
    <source>
        <dbReference type="EMBL" id="KAF2899499.1"/>
    </source>
</evidence>
<keyword evidence="4" id="KW-1185">Reference proteome</keyword>
<dbReference type="AlphaFoldDB" id="A0A8K0D5A2"/>
<evidence type="ECO:0000256" key="1">
    <source>
        <dbReference type="ARBA" id="ARBA00006484"/>
    </source>
</evidence>
<dbReference type="PRINTS" id="PR00080">
    <property type="entry name" value="SDRFAMILY"/>
</dbReference>
<proteinExistence type="inferred from homology"/>
<dbReference type="InterPro" id="IPR036291">
    <property type="entry name" value="NAD(P)-bd_dom_sf"/>
</dbReference>
<dbReference type="EMBL" id="VTPC01002777">
    <property type="protein sequence ID" value="KAF2899499.1"/>
    <property type="molecule type" value="Genomic_DNA"/>
</dbReference>
<dbReference type="OrthoDB" id="1669814at2759"/>
<organism evidence="3 4">
    <name type="scientific">Ignelater luminosus</name>
    <name type="common">Cucubano</name>
    <name type="synonym">Pyrophorus luminosus</name>
    <dbReference type="NCBI Taxonomy" id="2038154"/>
    <lineage>
        <taxon>Eukaryota</taxon>
        <taxon>Metazoa</taxon>
        <taxon>Ecdysozoa</taxon>
        <taxon>Arthropoda</taxon>
        <taxon>Hexapoda</taxon>
        <taxon>Insecta</taxon>
        <taxon>Pterygota</taxon>
        <taxon>Neoptera</taxon>
        <taxon>Endopterygota</taxon>
        <taxon>Coleoptera</taxon>
        <taxon>Polyphaga</taxon>
        <taxon>Elateriformia</taxon>
        <taxon>Elateroidea</taxon>
        <taxon>Elateridae</taxon>
        <taxon>Agrypninae</taxon>
        <taxon>Pyrophorini</taxon>
        <taxon>Ignelater</taxon>
    </lineage>
</organism>
<dbReference type="PANTHER" id="PTHR43943">
    <property type="entry name" value="DEHYDROGENASE/REDUCTASE (SDR FAMILY) MEMBER 4"/>
    <property type="match status" value="1"/>
</dbReference>
<dbReference type="FunFam" id="3.40.50.720:FF:000084">
    <property type="entry name" value="Short-chain dehydrogenase reductase"/>
    <property type="match status" value="1"/>
</dbReference>
<accession>A0A8K0D5A2</accession>
<keyword evidence="2" id="KW-0560">Oxidoreductase</keyword>
<dbReference type="PRINTS" id="PR00081">
    <property type="entry name" value="GDHRDH"/>
</dbReference>
<dbReference type="Proteomes" id="UP000801492">
    <property type="component" value="Unassembled WGS sequence"/>
</dbReference>
<dbReference type="PROSITE" id="PS00061">
    <property type="entry name" value="ADH_SHORT"/>
    <property type="match status" value="1"/>
</dbReference>
<dbReference type="InterPro" id="IPR020904">
    <property type="entry name" value="Sc_DH/Rdtase_CS"/>
</dbReference>
<dbReference type="GO" id="GO:0004090">
    <property type="term" value="F:carbonyl reductase (NADPH) activity"/>
    <property type="evidence" value="ECO:0007669"/>
    <property type="project" value="TreeGrafter"/>
</dbReference>
<protein>
    <recommendedName>
        <fullName evidence="5">Dehydrogenase/reductase SDR family member 4</fullName>
    </recommendedName>
</protein>
<dbReference type="Pfam" id="PF13561">
    <property type="entry name" value="adh_short_C2"/>
    <property type="match status" value="1"/>
</dbReference>
<comment type="similarity">
    <text evidence="1">Belongs to the short-chain dehydrogenases/reductases (SDR) family.</text>
</comment>
<reference evidence="3" key="1">
    <citation type="submission" date="2019-08" db="EMBL/GenBank/DDBJ databases">
        <title>The genome of the North American firefly Photinus pyralis.</title>
        <authorList>
            <consortium name="Photinus pyralis genome working group"/>
            <person name="Fallon T.R."/>
            <person name="Sander Lower S.E."/>
            <person name="Weng J.-K."/>
        </authorList>
    </citation>
    <scope>NUCLEOTIDE SEQUENCE</scope>
    <source>
        <strain evidence="3">TRF0915ILg1</strain>
        <tissue evidence="3">Whole body</tissue>
    </source>
</reference>
<dbReference type="NCBIfam" id="NF005559">
    <property type="entry name" value="PRK07231.1"/>
    <property type="match status" value="1"/>
</dbReference>
<dbReference type="PANTHER" id="PTHR43943:SF2">
    <property type="entry name" value="DEHYDROGENASE_REDUCTASE 4"/>
    <property type="match status" value="1"/>
</dbReference>
<name>A0A8K0D5A2_IGNLU</name>
<comment type="caution">
    <text evidence="3">The sequence shown here is derived from an EMBL/GenBank/DDBJ whole genome shotgun (WGS) entry which is preliminary data.</text>
</comment>
<evidence type="ECO:0008006" key="5">
    <source>
        <dbReference type="Google" id="ProtNLM"/>
    </source>
</evidence>
<dbReference type="SUPFAM" id="SSF51735">
    <property type="entry name" value="NAD(P)-binding Rossmann-fold domains"/>
    <property type="match status" value="1"/>
</dbReference>
<evidence type="ECO:0000313" key="4">
    <source>
        <dbReference type="Proteomes" id="UP000801492"/>
    </source>
</evidence>
<sequence length="256" mass="27043">MSQISKRRLDGKIAVVAGSTMGIGYAVARRFAQEGAKVIISSRKQCNVDAAVSKLTAEGLNVIGLVCHVAKAEDRKRVFDEADKLGGLDILVLNAAVNPMAGMVLDCDESEWDKVFEINVKAAFLIAKEGLPLIRRRGGGSIVFMSSVVAFHPVNFAGAYAVSKTALLGLTKAAAVSLATENITVNCVAPGLVKTRFAEYITETEAIRDSALALIPMNRFGIPEDIAGIVAFLVSEDARYITGETIIAAGGASSRL</sequence>
<dbReference type="InterPro" id="IPR002347">
    <property type="entry name" value="SDR_fam"/>
</dbReference>
<dbReference type="Gene3D" id="3.40.50.720">
    <property type="entry name" value="NAD(P)-binding Rossmann-like Domain"/>
    <property type="match status" value="1"/>
</dbReference>
<gene>
    <name evidence="3" type="ORF">ILUMI_06671</name>
</gene>
<evidence type="ECO:0000256" key="2">
    <source>
        <dbReference type="ARBA" id="ARBA00023002"/>
    </source>
</evidence>